<evidence type="ECO:0000313" key="5">
    <source>
        <dbReference type="Proteomes" id="UP000753802"/>
    </source>
</evidence>
<dbReference type="InterPro" id="IPR036249">
    <property type="entry name" value="Thioredoxin-like_sf"/>
</dbReference>
<protein>
    <submittedName>
        <fullName evidence="4">SCO family protein</fullName>
    </submittedName>
</protein>
<sequence>MRKGVFLFFFLSAFLVSCKEGPERRLPYYNNASFTPQFLEKAPEDFHKVRSFALTTHTNQAFTEKDMDGKISVVNFFFTSCPGICPRMAINMKALQDSFLTDDRIQLLSHSVMPETDDVPTLQKYAGAKKVDSKRWLLLTGNRSEIYNLGRKFYFVEEDLGEKRDTATFLHTENFVLVDKQRHIRGIYNGLNVASIGELIRDIRELEKE</sequence>
<dbReference type="Gene3D" id="3.40.30.10">
    <property type="entry name" value="Glutaredoxin"/>
    <property type="match status" value="1"/>
</dbReference>
<evidence type="ECO:0000313" key="4">
    <source>
        <dbReference type="EMBL" id="NCI51835.1"/>
    </source>
</evidence>
<accession>A0ABW9ZXF4</accession>
<keyword evidence="2" id="KW-0186">Copper</keyword>
<evidence type="ECO:0000259" key="3">
    <source>
        <dbReference type="PROSITE" id="PS51352"/>
    </source>
</evidence>
<dbReference type="InterPro" id="IPR013766">
    <property type="entry name" value="Thioredoxin_domain"/>
</dbReference>
<comment type="caution">
    <text evidence="4">The sequence shown here is derived from an EMBL/GenBank/DDBJ whole genome shotgun (WGS) entry which is preliminary data.</text>
</comment>
<dbReference type="SUPFAM" id="SSF52833">
    <property type="entry name" value="Thioredoxin-like"/>
    <property type="match status" value="1"/>
</dbReference>
<dbReference type="Pfam" id="PF02630">
    <property type="entry name" value="SCO1-SenC"/>
    <property type="match status" value="1"/>
</dbReference>
<keyword evidence="5" id="KW-1185">Reference proteome</keyword>
<dbReference type="Proteomes" id="UP000753802">
    <property type="component" value="Unassembled WGS sequence"/>
</dbReference>
<dbReference type="EMBL" id="JAACJS010000015">
    <property type="protein sequence ID" value="NCI51835.1"/>
    <property type="molecule type" value="Genomic_DNA"/>
</dbReference>
<evidence type="ECO:0000256" key="1">
    <source>
        <dbReference type="ARBA" id="ARBA00010996"/>
    </source>
</evidence>
<dbReference type="CDD" id="cd02968">
    <property type="entry name" value="SCO"/>
    <property type="match status" value="1"/>
</dbReference>
<evidence type="ECO:0000256" key="2">
    <source>
        <dbReference type="ARBA" id="ARBA00023008"/>
    </source>
</evidence>
<dbReference type="PANTHER" id="PTHR12151:SF25">
    <property type="entry name" value="LINALOOL DEHYDRATASE_ISOMERASE DOMAIN-CONTAINING PROTEIN"/>
    <property type="match status" value="1"/>
</dbReference>
<dbReference type="InterPro" id="IPR003782">
    <property type="entry name" value="SCO1/SenC"/>
</dbReference>
<reference evidence="4 5" key="1">
    <citation type="submission" date="2020-01" db="EMBL/GenBank/DDBJ databases">
        <title>Genome analysis.</title>
        <authorList>
            <person name="Wu S."/>
            <person name="Wang G."/>
        </authorList>
    </citation>
    <scope>NUCLEOTIDE SEQUENCE [LARGE SCALE GENOMIC DNA]</scope>
    <source>
        <strain evidence="4 5">SYL130</strain>
    </source>
</reference>
<gene>
    <name evidence="4" type="ORF">GWC95_18065</name>
</gene>
<dbReference type="PROSITE" id="PS51352">
    <property type="entry name" value="THIOREDOXIN_2"/>
    <property type="match status" value="1"/>
</dbReference>
<dbReference type="PANTHER" id="PTHR12151">
    <property type="entry name" value="ELECTRON TRANSPORT PROTIN SCO1/SENC FAMILY MEMBER"/>
    <property type="match status" value="1"/>
</dbReference>
<organism evidence="4 5">
    <name type="scientific">Sediminibacterium roseum</name>
    <dbReference type="NCBI Taxonomy" id="1978412"/>
    <lineage>
        <taxon>Bacteria</taxon>
        <taxon>Pseudomonadati</taxon>
        <taxon>Bacteroidota</taxon>
        <taxon>Chitinophagia</taxon>
        <taxon>Chitinophagales</taxon>
        <taxon>Chitinophagaceae</taxon>
        <taxon>Sediminibacterium</taxon>
    </lineage>
</organism>
<proteinExistence type="inferred from homology"/>
<dbReference type="RefSeq" id="WP_161820102.1">
    <property type="nucleotide sequence ID" value="NZ_JAACJS010000015.1"/>
</dbReference>
<feature type="domain" description="Thioredoxin" evidence="3">
    <location>
        <begin position="43"/>
        <end position="208"/>
    </location>
</feature>
<comment type="similarity">
    <text evidence="1">Belongs to the SCO1/2 family.</text>
</comment>
<name>A0ABW9ZXF4_9BACT</name>
<dbReference type="PROSITE" id="PS51257">
    <property type="entry name" value="PROKAR_LIPOPROTEIN"/>
    <property type="match status" value="1"/>
</dbReference>